<protein>
    <submittedName>
        <fullName evidence="1">Uncharacterized protein</fullName>
    </submittedName>
</protein>
<feature type="non-terminal residue" evidence="1">
    <location>
        <position position="1"/>
    </location>
</feature>
<gene>
    <name evidence="1" type="ORF">G3I70_29295</name>
</gene>
<dbReference type="EMBL" id="JAAGLI010000799">
    <property type="protein sequence ID" value="NEA26562.1"/>
    <property type="molecule type" value="Genomic_DNA"/>
</dbReference>
<sequence length="69" mass="7578">GGDGLRAVWDDIAAGRHGSHMAAEARAYLRRYGDRAMHDLKLDAPTPRQRPWMLAELLAPLVRQGATVA</sequence>
<evidence type="ECO:0000313" key="2">
    <source>
        <dbReference type="Proteomes" id="UP000475532"/>
    </source>
</evidence>
<name>A0A6L9QNC1_9ACTN</name>
<dbReference type="RefSeq" id="WP_163060639.1">
    <property type="nucleotide sequence ID" value="NZ_JAAGLI010000799.1"/>
</dbReference>
<accession>A0A6L9QNC1</accession>
<comment type="caution">
    <text evidence="1">The sequence shown here is derived from an EMBL/GenBank/DDBJ whole genome shotgun (WGS) entry which is preliminary data.</text>
</comment>
<dbReference type="Proteomes" id="UP000475532">
    <property type="component" value="Unassembled WGS sequence"/>
</dbReference>
<proteinExistence type="predicted"/>
<organism evidence="1 2">
    <name type="scientific">Actinomadura bangladeshensis</name>
    <dbReference type="NCBI Taxonomy" id="453573"/>
    <lineage>
        <taxon>Bacteria</taxon>
        <taxon>Bacillati</taxon>
        <taxon>Actinomycetota</taxon>
        <taxon>Actinomycetes</taxon>
        <taxon>Streptosporangiales</taxon>
        <taxon>Thermomonosporaceae</taxon>
        <taxon>Actinomadura</taxon>
    </lineage>
</organism>
<evidence type="ECO:0000313" key="1">
    <source>
        <dbReference type="EMBL" id="NEA26562.1"/>
    </source>
</evidence>
<feature type="non-terminal residue" evidence="1">
    <location>
        <position position="69"/>
    </location>
</feature>
<dbReference type="AlphaFoldDB" id="A0A6L9QNC1"/>
<reference evidence="1 2" key="1">
    <citation type="submission" date="2020-01" db="EMBL/GenBank/DDBJ databases">
        <title>Insect and environment-associated Actinomycetes.</title>
        <authorList>
            <person name="Currrie C."/>
            <person name="Chevrette M."/>
            <person name="Carlson C."/>
            <person name="Stubbendieck R."/>
            <person name="Wendt-Pienkowski E."/>
        </authorList>
    </citation>
    <scope>NUCLEOTIDE SEQUENCE [LARGE SCALE GENOMIC DNA]</scope>
    <source>
        <strain evidence="1 2">SID10258</strain>
    </source>
</reference>